<feature type="transmembrane region" description="Helical" evidence="2">
    <location>
        <begin position="191"/>
        <end position="213"/>
    </location>
</feature>
<keyword evidence="2" id="KW-0812">Transmembrane</keyword>
<dbReference type="PANTHER" id="PTHR30487">
    <property type="entry name" value="TYPE 4 PREPILIN-LIKE PROTEINS LEADER PEPTIDE-PROCESSING ENZYME"/>
    <property type="match status" value="1"/>
</dbReference>
<dbReference type="GO" id="GO:0005886">
    <property type="term" value="C:plasma membrane"/>
    <property type="evidence" value="ECO:0007669"/>
    <property type="project" value="TreeGrafter"/>
</dbReference>
<evidence type="ECO:0000256" key="2">
    <source>
        <dbReference type="SAM" id="Phobius"/>
    </source>
</evidence>
<keyword evidence="2" id="KW-0472">Membrane</keyword>
<gene>
    <name evidence="4" type="ORF">AXF14_07130</name>
</gene>
<feature type="transmembrane region" description="Helical" evidence="2">
    <location>
        <begin position="220"/>
        <end position="240"/>
    </location>
</feature>
<feature type="transmembrane region" description="Helical" evidence="2">
    <location>
        <begin position="96"/>
        <end position="118"/>
    </location>
</feature>
<keyword evidence="2" id="KW-1133">Transmembrane helix</keyword>
<name>A0A109W7S7_ACTRD</name>
<dbReference type="InterPro" id="IPR050882">
    <property type="entry name" value="Prepilin_peptidase/N-MTase"/>
</dbReference>
<reference evidence="5" key="1">
    <citation type="submission" date="2016-02" db="EMBL/GenBank/DDBJ databases">
        <authorList>
            <person name="Holder M.E."/>
            <person name="Ajami N.J."/>
            <person name="Petrosino J.F."/>
        </authorList>
    </citation>
    <scope>NUCLEOTIDE SEQUENCE [LARGE SCALE GENOMIC DNA]</scope>
    <source>
        <strain evidence="5">CCUG 36733</strain>
    </source>
</reference>
<feature type="transmembrane region" description="Helical" evidence="2">
    <location>
        <begin position="72"/>
        <end position="90"/>
    </location>
</feature>
<dbReference type="Proteomes" id="UP000065220">
    <property type="component" value="Chromosome"/>
</dbReference>
<dbReference type="RefSeq" id="WP_067942022.1">
    <property type="nucleotide sequence ID" value="NZ_CP014228.1"/>
</dbReference>
<dbReference type="GO" id="GO:0004190">
    <property type="term" value="F:aspartic-type endopeptidase activity"/>
    <property type="evidence" value="ECO:0007669"/>
    <property type="project" value="InterPro"/>
</dbReference>
<accession>A0A109W7S7</accession>
<evidence type="ECO:0000259" key="3">
    <source>
        <dbReference type="Pfam" id="PF01478"/>
    </source>
</evidence>
<dbReference type="Pfam" id="PF01478">
    <property type="entry name" value="Peptidase_A24"/>
    <property type="match status" value="1"/>
</dbReference>
<dbReference type="STRING" id="111015.AXF14_07130"/>
<organism evidence="4 5">
    <name type="scientific">Actinomyces radicidentis</name>
    <dbReference type="NCBI Taxonomy" id="111015"/>
    <lineage>
        <taxon>Bacteria</taxon>
        <taxon>Bacillati</taxon>
        <taxon>Actinomycetota</taxon>
        <taxon>Actinomycetes</taxon>
        <taxon>Actinomycetales</taxon>
        <taxon>Actinomycetaceae</taxon>
        <taxon>Actinomyces</taxon>
    </lineage>
</organism>
<dbReference type="KEGG" id="ard:AXF14_07130"/>
<dbReference type="EMBL" id="CP014228">
    <property type="protein sequence ID" value="AMD87393.1"/>
    <property type="molecule type" value="Genomic_DNA"/>
</dbReference>
<feature type="transmembrane region" description="Helical" evidence="2">
    <location>
        <begin position="139"/>
        <end position="164"/>
    </location>
</feature>
<dbReference type="AlphaFoldDB" id="A0A109W7S7"/>
<protein>
    <recommendedName>
        <fullName evidence="3">Prepilin type IV endopeptidase peptidase domain-containing protein</fullName>
    </recommendedName>
</protein>
<keyword evidence="5" id="KW-1185">Reference proteome</keyword>
<dbReference type="Gene3D" id="1.20.120.1220">
    <property type="match status" value="1"/>
</dbReference>
<comment type="similarity">
    <text evidence="1">Belongs to the peptidase A24 family.</text>
</comment>
<evidence type="ECO:0000313" key="5">
    <source>
        <dbReference type="Proteomes" id="UP000065220"/>
    </source>
</evidence>
<dbReference type="GO" id="GO:0006465">
    <property type="term" value="P:signal peptide processing"/>
    <property type="evidence" value="ECO:0007669"/>
    <property type="project" value="TreeGrafter"/>
</dbReference>
<evidence type="ECO:0000313" key="4">
    <source>
        <dbReference type="EMBL" id="AMD87393.1"/>
    </source>
</evidence>
<proteinExistence type="inferred from homology"/>
<sequence>MPDLIAVLLAALAGALAAPPAGSLARERTRSAVATAPRAALHAAVAAPGASSPQSVEAVRGPSGRRMPLRDALLGAVLGLAVAAGASLAGETGTRLLGTALLLSPALVLMTAACWVDLRVHRLPNRLLGAAAVLVVTRAVLVGAWSALGVSAGLGLALLVLALARTGLGMGDVKLEAVLGTWLGTSGPWTAVQGLVGGLVIGGVVALALLMAGRAGRRTAIALGPSLLAGAVLAWAGALAG</sequence>
<dbReference type="PANTHER" id="PTHR30487:SF0">
    <property type="entry name" value="PREPILIN LEADER PEPTIDASE_N-METHYLTRANSFERASE-RELATED"/>
    <property type="match status" value="1"/>
</dbReference>
<feature type="domain" description="Prepilin type IV endopeptidase peptidase" evidence="3">
    <location>
        <begin position="107"/>
        <end position="205"/>
    </location>
</feature>
<dbReference type="InterPro" id="IPR000045">
    <property type="entry name" value="Prepilin_IV_endopep_pep"/>
</dbReference>
<evidence type="ECO:0000256" key="1">
    <source>
        <dbReference type="ARBA" id="ARBA00005801"/>
    </source>
</evidence>